<dbReference type="Pfam" id="PF04389">
    <property type="entry name" value="Peptidase_M28"/>
    <property type="match status" value="1"/>
</dbReference>
<reference evidence="19 20" key="1">
    <citation type="submission" date="2018-10" db="EMBL/GenBank/DDBJ databases">
        <authorList>
            <consortium name="Pathogen Informatics"/>
        </authorList>
    </citation>
    <scope>NUCLEOTIDE SEQUENCE [LARGE SCALE GENOMIC DNA]</scope>
</reference>
<dbReference type="InterPro" id="IPR035912">
    <property type="entry name" value="EHR_sf"/>
</dbReference>
<dbReference type="PANTHER" id="PTHR12147:SF22">
    <property type="entry name" value="ENDOPLASMIC RETICULUM METALLOPEPTIDASE 1"/>
    <property type="match status" value="1"/>
</dbReference>
<dbReference type="Gene3D" id="3.40.630.10">
    <property type="entry name" value="Zn peptidases"/>
    <property type="match status" value="1"/>
</dbReference>
<evidence type="ECO:0000256" key="6">
    <source>
        <dbReference type="ARBA" id="ARBA00022692"/>
    </source>
</evidence>
<dbReference type="FunFam" id="3.40.630.10:FF:000008">
    <property type="entry name" value="Endoplasmic reticulum metallopeptidase 1"/>
    <property type="match status" value="1"/>
</dbReference>
<dbReference type="InterPro" id="IPR007484">
    <property type="entry name" value="Peptidase_M28"/>
</dbReference>
<evidence type="ECO:0000256" key="1">
    <source>
        <dbReference type="ARBA" id="ARBA00001947"/>
    </source>
</evidence>
<dbReference type="GO" id="GO:0008235">
    <property type="term" value="F:metalloexopeptidase activity"/>
    <property type="evidence" value="ECO:0007669"/>
    <property type="project" value="InterPro"/>
</dbReference>
<dbReference type="InterPro" id="IPR048024">
    <property type="entry name" value="Fxna-like_M28_dom"/>
</dbReference>
<keyword evidence="10" id="KW-0862">Zinc</keyword>
<feature type="domain" description="Endoplasmic reticulum metallopeptidase 1/1-A TM" evidence="18">
    <location>
        <begin position="471"/>
        <end position="615"/>
    </location>
</feature>
<feature type="transmembrane region" description="Helical" evidence="15">
    <location>
        <begin position="350"/>
        <end position="366"/>
    </location>
</feature>
<feature type="transmembrane region" description="Helical" evidence="15">
    <location>
        <begin position="568"/>
        <end position="591"/>
    </location>
</feature>
<dbReference type="InterPro" id="IPR000781">
    <property type="entry name" value="ERH"/>
</dbReference>
<evidence type="ECO:0000256" key="8">
    <source>
        <dbReference type="ARBA" id="ARBA00022801"/>
    </source>
</evidence>
<dbReference type="Proteomes" id="UP000267029">
    <property type="component" value="Unassembled WGS sequence"/>
</dbReference>
<evidence type="ECO:0000256" key="7">
    <source>
        <dbReference type="ARBA" id="ARBA00022723"/>
    </source>
</evidence>
<evidence type="ECO:0008006" key="21">
    <source>
        <dbReference type="Google" id="ProtNLM"/>
    </source>
</evidence>
<feature type="transmembrane region" description="Helical" evidence="15">
    <location>
        <begin position="1047"/>
        <end position="1066"/>
    </location>
</feature>
<dbReference type="Pfam" id="PF22249">
    <property type="entry name" value="ERMP1-TM"/>
    <property type="match status" value="1"/>
</dbReference>
<accession>A0A0R3UKG9</accession>
<proteinExistence type="inferred from homology"/>
<keyword evidence="20" id="KW-1185">Reference proteome</keyword>
<evidence type="ECO:0000256" key="10">
    <source>
        <dbReference type="ARBA" id="ARBA00022833"/>
    </source>
</evidence>
<dbReference type="Gene3D" id="3.30.2260.10">
    <property type="entry name" value="Enhancer of rudimentary"/>
    <property type="match status" value="1"/>
</dbReference>
<dbReference type="EMBL" id="UXSR01005451">
    <property type="protein sequence ID" value="VDD82084.1"/>
    <property type="molecule type" value="Genomic_DNA"/>
</dbReference>
<name>A0A0R3UKG9_MESCO</name>
<comment type="similarity">
    <text evidence="4">Belongs to the peptidase M28 family.</text>
</comment>
<keyword evidence="14" id="KW-0325">Glycoprotein</keyword>
<evidence type="ECO:0000256" key="13">
    <source>
        <dbReference type="ARBA" id="ARBA00023136"/>
    </source>
</evidence>
<feature type="transmembrane region" description="Helical" evidence="15">
    <location>
        <begin position="499"/>
        <end position="518"/>
    </location>
</feature>
<dbReference type="PROSITE" id="PS01290">
    <property type="entry name" value="ER"/>
    <property type="match status" value="1"/>
</dbReference>
<organism evidence="19 20">
    <name type="scientific">Mesocestoides corti</name>
    <name type="common">Flatworm</name>
    <dbReference type="NCBI Taxonomy" id="53468"/>
    <lineage>
        <taxon>Eukaryota</taxon>
        <taxon>Metazoa</taxon>
        <taxon>Spiralia</taxon>
        <taxon>Lophotrochozoa</taxon>
        <taxon>Platyhelminthes</taxon>
        <taxon>Cestoda</taxon>
        <taxon>Eucestoda</taxon>
        <taxon>Cyclophyllidea</taxon>
        <taxon>Mesocestoididae</taxon>
        <taxon>Mesocestoides</taxon>
    </lineage>
</organism>
<feature type="transmembrane region" description="Helical" evidence="15">
    <location>
        <begin position="1108"/>
        <end position="1124"/>
    </location>
</feature>
<keyword evidence="7" id="KW-0479">Metal-binding</keyword>
<dbReference type="GO" id="GO:0005789">
    <property type="term" value="C:endoplasmic reticulum membrane"/>
    <property type="evidence" value="ECO:0007669"/>
    <property type="project" value="UniProtKB-SubCell"/>
</dbReference>
<comment type="subcellular location">
    <subcellularLocation>
        <location evidence="2">Endoplasmic reticulum membrane</location>
        <topology evidence="2">Multi-pass membrane protein</topology>
    </subcellularLocation>
</comment>
<dbReference type="STRING" id="53468.A0A0R3UKG9"/>
<dbReference type="GO" id="GO:0006508">
    <property type="term" value="P:proteolysis"/>
    <property type="evidence" value="ECO:0007669"/>
    <property type="project" value="UniProtKB-KW"/>
</dbReference>
<keyword evidence="8" id="KW-0378">Hydrolase</keyword>
<evidence type="ECO:0000256" key="14">
    <source>
        <dbReference type="ARBA" id="ARBA00023180"/>
    </source>
</evidence>
<evidence type="ECO:0000256" key="9">
    <source>
        <dbReference type="ARBA" id="ARBA00022824"/>
    </source>
</evidence>
<gene>
    <name evidence="19" type="ORF">MCOS_LOCUS8087</name>
</gene>
<dbReference type="SUPFAM" id="SSF143875">
    <property type="entry name" value="ERH-like"/>
    <property type="match status" value="1"/>
</dbReference>
<protein>
    <recommendedName>
        <fullName evidence="21">Peptidase M28 domain-containing protein</fullName>
    </recommendedName>
</protein>
<evidence type="ECO:0000313" key="19">
    <source>
        <dbReference type="EMBL" id="VDD82084.1"/>
    </source>
</evidence>
<dbReference type="SUPFAM" id="SSF53187">
    <property type="entry name" value="Zn-dependent exopeptidases"/>
    <property type="match status" value="1"/>
</dbReference>
<dbReference type="InterPro" id="IPR008010">
    <property type="entry name" value="Tatp1"/>
</dbReference>
<evidence type="ECO:0000256" key="11">
    <source>
        <dbReference type="ARBA" id="ARBA00022989"/>
    </source>
</evidence>
<evidence type="ECO:0000256" key="2">
    <source>
        <dbReference type="ARBA" id="ARBA00004477"/>
    </source>
</evidence>
<feature type="transmembrane region" description="Helical" evidence="15">
    <location>
        <begin position="530"/>
        <end position="556"/>
    </location>
</feature>
<feature type="domain" description="Endoplasmic reticulum metallopeptidase 1-like C-terminal" evidence="17">
    <location>
        <begin position="637"/>
        <end position="890"/>
    </location>
</feature>
<evidence type="ECO:0000256" key="5">
    <source>
        <dbReference type="ARBA" id="ARBA00022670"/>
    </source>
</evidence>
<dbReference type="PANTHER" id="PTHR12147">
    <property type="entry name" value="METALLOPEPTIDASE M28 FAMILY MEMBER"/>
    <property type="match status" value="1"/>
</dbReference>
<feature type="transmembrane region" description="Helical" evidence="15">
    <location>
        <begin position="378"/>
        <end position="402"/>
    </location>
</feature>
<dbReference type="CDD" id="cd03875">
    <property type="entry name" value="M28_Fxna_like"/>
    <property type="match status" value="1"/>
</dbReference>
<keyword evidence="6 15" id="KW-0812">Transmembrane</keyword>
<feature type="transmembrane region" description="Helical" evidence="15">
    <location>
        <begin position="1073"/>
        <end position="1093"/>
    </location>
</feature>
<keyword evidence="11 15" id="KW-1133">Transmembrane helix</keyword>
<dbReference type="GO" id="GO:0046872">
    <property type="term" value="F:metal ion binding"/>
    <property type="evidence" value="ECO:0007669"/>
    <property type="project" value="UniProtKB-KW"/>
</dbReference>
<dbReference type="Pfam" id="PF01133">
    <property type="entry name" value="ER"/>
    <property type="match status" value="1"/>
</dbReference>
<feature type="transmembrane region" description="Helical" evidence="15">
    <location>
        <begin position="422"/>
        <end position="449"/>
    </location>
</feature>
<evidence type="ECO:0000256" key="3">
    <source>
        <dbReference type="ARBA" id="ARBA00007491"/>
    </source>
</evidence>
<dbReference type="OrthoDB" id="7887808at2759"/>
<comment type="cofactor">
    <cofactor evidence="1">
        <name>Zn(2+)</name>
        <dbReference type="ChEBI" id="CHEBI:29105"/>
    </cofactor>
</comment>
<dbReference type="Pfam" id="PF22248">
    <property type="entry name" value="ERMP1_C"/>
    <property type="match status" value="1"/>
</dbReference>
<feature type="domain" description="Peptidase M28" evidence="16">
    <location>
        <begin position="89"/>
        <end position="277"/>
    </location>
</feature>
<evidence type="ECO:0000256" key="4">
    <source>
        <dbReference type="ARBA" id="ARBA00010918"/>
    </source>
</evidence>
<comment type="similarity">
    <text evidence="3">Belongs to the E(R) family.</text>
</comment>
<sequence length="1151" mass="130612">MEEVFARKHLKFVTGLGPRTGGSVNNEVHARKYLRLEIEKIVRLAETSGLVAKFEEQISRPSYFQTHAHITSYANIPNLILRLHDPRVKRTSPARSILVNCHYDTVSQSPGASDAFVGCANSLEASRVLAHGLHNLNNDIIFLFNGAEENILPASHAFVTQHPWAADVVVFINLEGAGAGGKLLVFQSGPGPASSALIKLYSSSARYPFASVVGEELFRFGLIPSDTDFRIFRDYGSLPGLDLAYIGNGYAYHTCYDTEERISTSCLQLAGDNLLQLLKLMVQDPTIDYIDKLGYTKKAHPRKEIFSPEKASGSIHYFSNSPSYSNFSRLVYFDVLGYFVFKYPWDFGRILHWGVVFATTLWFFALQKRVGGTYAGLLLATLIQTIFFVSGHLFALFVGYVIHTYGCRMSWYTNRCNIFGIYLLPIITYFFFFHSVFFRIPSGPLWCLFPLKSLFLRSGWSDSTSIKARLVENDFFKGTVLTINVITVLSLLYDSPASYFTILWCAFTITSRFVYFLIFGDSGSHYFAKLLILLLPPLMVFHASSVFTLFEVFIPIMGRSGQVAQPDVIMSGLIAFSSLPVLLYCADVVHLTPPNVSRVLRQLLTNLCITFIVLVHTSSLGFPYAVLPSTDQHLVPPSLQRVAVIHANRQFRENISHPGISSKDSGVFVFPLDANRFHYYHHPPSSSPNPLLLKLRRYLSPGPTEPFYFPELQQLEPYTYRRDLPYCGVPLLYPLLNVFDTMYYLPAPRHKSPSATLSIIEQHFEVVADRASVNLTFSVDSSAPLTQLYLRTSPQFVQLESWSFAPDGSWPTPVPVPKRTSFEDPNAPRSAHFYVNHIDPSAATTKSGRWPQPWVFWLQFTVLSTAPDDRLTECSNCVDIAVVSQYLDDRVPNGVSEQMSHTILLLQYQAKKPDTRVWTDFETVNQCLEGVCKIFEEQLKQQNPSAPTITYDIAQLFKFIDKLADLSCLEFHAPTGTYVPHTKDWIKENIYALLRNQAGHFKSYLREEVLQSSRRRNEVNSVQEQISGPFRNRVWKFLSIPQYFESFMFYGLLQCLDHILMVYTFLPLRCIVTLFSLLTSSAFSLVGLCIPSLGRRELTLYATDAKELVKFSFVCICTLFLYTFDSSIAYHEIRTQSVIKIYIFFNLLEVR</sequence>
<keyword evidence="5" id="KW-0645">Protease</keyword>
<evidence type="ECO:0000256" key="12">
    <source>
        <dbReference type="ARBA" id="ARBA00023049"/>
    </source>
</evidence>
<dbReference type="Pfam" id="PF05346">
    <property type="entry name" value="DUF747"/>
    <property type="match status" value="1"/>
</dbReference>
<dbReference type="AlphaFoldDB" id="A0A0R3UKG9"/>
<keyword evidence="9" id="KW-0256">Endoplasmic reticulum</keyword>
<evidence type="ECO:0000313" key="20">
    <source>
        <dbReference type="Proteomes" id="UP000267029"/>
    </source>
</evidence>
<evidence type="ECO:0000259" key="16">
    <source>
        <dbReference type="Pfam" id="PF04389"/>
    </source>
</evidence>
<evidence type="ECO:0000259" key="18">
    <source>
        <dbReference type="Pfam" id="PF22249"/>
    </source>
</evidence>
<keyword evidence="13 15" id="KW-0472">Membrane</keyword>
<evidence type="ECO:0000259" key="17">
    <source>
        <dbReference type="Pfam" id="PF22248"/>
    </source>
</evidence>
<dbReference type="InterPro" id="IPR045175">
    <property type="entry name" value="M28_fam"/>
</dbReference>
<keyword evidence="12" id="KW-0482">Metalloprotease</keyword>
<evidence type="ECO:0000256" key="15">
    <source>
        <dbReference type="SAM" id="Phobius"/>
    </source>
</evidence>
<dbReference type="InterPro" id="IPR053974">
    <property type="entry name" value="ERMP1_1-A_TM"/>
</dbReference>
<feature type="transmembrane region" description="Helical" evidence="15">
    <location>
        <begin position="603"/>
        <end position="627"/>
    </location>
</feature>
<dbReference type="InterPro" id="IPR053973">
    <property type="entry name" value="ERMP1-like_C"/>
</dbReference>